<feature type="modified residue" description="N6-(pyridoxal phosphate)lysine" evidence="5">
    <location>
        <position position="194"/>
    </location>
</feature>
<dbReference type="PIRSF" id="PIRSF000524">
    <property type="entry name" value="SPT"/>
    <property type="match status" value="1"/>
</dbReference>
<reference evidence="8" key="1">
    <citation type="submission" date="2011-12" db="EMBL/GenBank/DDBJ databases">
        <title>The complete genome of chromosome of Sulfobacillus acidophilus DSM 10332.</title>
        <authorList>
            <person name="Lucas S."/>
            <person name="Han J."/>
            <person name="Lapidus A."/>
            <person name="Bruce D."/>
            <person name="Goodwin L."/>
            <person name="Pitluck S."/>
            <person name="Peters L."/>
            <person name="Kyrpides N."/>
            <person name="Mavromatis K."/>
            <person name="Ivanova N."/>
            <person name="Mikhailova N."/>
            <person name="Chertkov O."/>
            <person name="Saunders E."/>
            <person name="Detter J.C."/>
            <person name="Tapia R."/>
            <person name="Han C."/>
            <person name="Land M."/>
            <person name="Hauser L."/>
            <person name="Markowitz V."/>
            <person name="Cheng J.-F."/>
            <person name="Hugenholtz P."/>
            <person name="Woyke T."/>
            <person name="Wu D."/>
            <person name="Pukall R."/>
            <person name="Gehrich-Schroeter G."/>
            <person name="Schneider S."/>
            <person name="Klenk H.-P."/>
            <person name="Eisen J.A."/>
        </authorList>
    </citation>
    <scope>NUCLEOTIDE SEQUENCE [LARGE SCALE GENOMIC DNA]</scope>
    <source>
        <strain evidence="8">ATCC 700253 / DSM 10332 / NAL</strain>
    </source>
</reference>
<evidence type="ECO:0000313" key="7">
    <source>
        <dbReference type="EMBL" id="AEW04447.1"/>
    </source>
</evidence>
<keyword evidence="3 5" id="KW-0663">Pyridoxal phosphate</keyword>
<keyword evidence="7" id="KW-0032">Aminotransferase</keyword>
<dbReference type="KEGG" id="sap:Sulac_0945"/>
<dbReference type="PANTHER" id="PTHR21152:SF40">
    <property type="entry name" value="ALANINE--GLYOXYLATE AMINOTRANSFERASE"/>
    <property type="match status" value="1"/>
</dbReference>
<dbReference type="EMBL" id="CP003179">
    <property type="protein sequence ID" value="AEW04447.1"/>
    <property type="molecule type" value="Genomic_DNA"/>
</dbReference>
<dbReference type="Pfam" id="PF00266">
    <property type="entry name" value="Aminotran_5"/>
    <property type="match status" value="1"/>
</dbReference>
<dbReference type="InterPro" id="IPR024169">
    <property type="entry name" value="SP_NH2Trfase/AEP_transaminase"/>
</dbReference>
<evidence type="ECO:0000313" key="8">
    <source>
        <dbReference type="Proteomes" id="UP000005439"/>
    </source>
</evidence>
<accession>G8TSS0</accession>
<feature type="binding site" evidence="4">
    <location>
        <position position="333"/>
    </location>
    <ligand>
        <name>substrate</name>
    </ligand>
</feature>
<dbReference type="EC" id="2.6.1.45" evidence="7"/>
<dbReference type="GO" id="GO:0019265">
    <property type="term" value="P:glycine biosynthetic process, by transamination of glyoxylate"/>
    <property type="evidence" value="ECO:0007669"/>
    <property type="project" value="TreeGrafter"/>
</dbReference>
<name>G8TSS0_SULAD</name>
<comment type="similarity">
    <text evidence="2">Belongs to the class-V pyridoxal-phosphate-dependent aminotransferase family.</text>
</comment>
<dbReference type="PANTHER" id="PTHR21152">
    <property type="entry name" value="AMINOTRANSFERASE CLASS V"/>
    <property type="match status" value="1"/>
</dbReference>
<organism evidence="7 8">
    <name type="scientific">Sulfobacillus acidophilus (strain ATCC 700253 / DSM 10332 / NAL)</name>
    <dbReference type="NCBI Taxonomy" id="679936"/>
    <lineage>
        <taxon>Bacteria</taxon>
        <taxon>Bacillati</taxon>
        <taxon>Bacillota</taxon>
        <taxon>Clostridia</taxon>
        <taxon>Eubacteriales</taxon>
        <taxon>Clostridiales Family XVII. Incertae Sedis</taxon>
        <taxon>Sulfobacillus</taxon>
    </lineage>
</organism>
<gene>
    <name evidence="7" type="ordered locus">Sulac_0945</name>
</gene>
<feature type="domain" description="Aminotransferase class V" evidence="6">
    <location>
        <begin position="11"/>
        <end position="317"/>
    </location>
</feature>
<dbReference type="PATRIC" id="fig|679936.5.peg.999"/>
<dbReference type="InterPro" id="IPR015424">
    <property type="entry name" value="PyrdxlP-dep_Trfase"/>
</dbReference>
<dbReference type="Gene3D" id="3.90.1150.10">
    <property type="entry name" value="Aspartate Aminotransferase, domain 1"/>
    <property type="match status" value="1"/>
</dbReference>
<evidence type="ECO:0000256" key="1">
    <source>
        <dbReference type="ARBA" id="ARBA00001933"/>
    </source>
</evidence>
<proteinExistence type="inferred from homology"/>
<evidence type="ECO:0000256" key="4">
    <source>
        <dbReference type="PIRSR" id="PIRSR000524-1"/>
    </source>
</evidence>
<dbReference type="Proteomes" id="UP000005439">
    <property type="component" value="Chromosome"/>
</dbReference>
<dbReference type="AlphaFoldDB" id="G8TSS0"/>
<evidence type="ECO:0000256" key="3">
    <source>
        <dbReference type="ARBA" id="ARBA00022898"/>
    </source>
</evidence>
<dbReference type="GO" id="GO:0008453">
    <property type="term" value="F:alanine-glyoxylate transaminase activity"/>
    <property type="evidence" value="ECO:0007669"/>
    <property type="project" value="TreeGrafter"/>
</dbReference>
<dbReference type="STRING" id="679936.Sulac_0945"/>
<dbReference type="SUPFAM" id="SSF53383">
    <property type="entry name" value="PLP-dependent transferases"/>
    <property type="match status" value="1"/>
</dbReference>
<dbReference type="GO" id="GO:0050281">
    <property type="term" value="F:L-serine-glyoxylate transaminase activity"/>
    <property type="evidence" value="ECO:0007669"/>
    <property type="project" value="UniProtKB-EC"/>
</dbReference>
<reference evidence="7 8" key="2">
    <citation type="journal article" date="2012" name="Stand. Genomic Sci.">
        <title>Complete genome sequence of the moderately thermophilic mineral-sulfide-oxidizing firmicute Sulfobacillus acidophilus type strain (NAL(T)).</title>
        <authorList>
            <person name="Anderson I."/>
            <person name="Chertkov O."/>
            <person name="Chen A."/>
            <person name="Saunders E."/>
            <person name="Lapidus A."/>
            <person name="Nolan M."/>
            <person name="Lucas S."/>
            <person name="Hammon N."/>
            <person name="Deshpande S."/>
            <person name="Cheng J.F."/>
            <person name="Han C."/>
            <person name="Tapia R."/>
            <person name="Goodwin L.A."/>
            <person name="Pitluck S."/>
            <person name="Liolios K."/>
            <person name="Pagani I."/>
            <person name="Ivanova N."/>
            <person name="Mikhailova N."/>
            <person name="Pati A."/>
            <person name="Palaniappan K."/>
            <person name="Land M."/>
            <person name="Pan C."/>
            <person name="Rohde M."/>
            <person name="Pukall R."/>
            <person name="Goker M."/>
            <person name="Detter J.C."/>
            <person name="Woyke T."/>
            <person name="Bristow J."/>
            <person name="Eisen J.A."/>
            <person name="Markowitz V."/>
            <person name="Hugenholtz P."/>
            <person name="Kyrpides N.C."/>
            <person name="Klenk H.P."/>
            <person name="Mavromatis K."/>
        </authorList>
    </citation>
    <scope>NUCLEOTIDE SEQUENCE [LARGE SCALE GENOMIC DNA]</scope>
    <source>
        <strain evidence="8">ATCC 700253 / DSM 10332 / NAL</strain>
    </source>
</reference>
<dbReference type="InterPro" id="IPR015422">
    <property type="entry name" value="PyrdxlP-dep_Trfase_small"/>
</dbReference>
<keyword evidence="7" id="KW-0808">Transferase</keyword>
<dbReference type="HOGENOM" id="CLU_027686_1_1_9"/>
<protein>
    <submittedName>
        <fullName evidence="7">Serine--glyoxylate transaminase</fullName>
        <ecNumber evidence="7">2.6.1.45</ecNumber>
    </submittedName>
</protein>
<comment type="cofactor">
    <cofactor evidence="1 5">
        <name>pyridoxal 5'-phosphate</name>
        <dbReference type="ChEBI" id="CHEBI:597326"/>
    </cofactor>
</comment>
<dbReference type="InterPro" id="IPR015421">
    <property type="entry name" value="PyrdxlP-dep_Trfase_major"/>
</dbReference>
<evidence type="ECO:0000259" key="6">
    <source>
        <dbReference type="Pfam" id="PF00266"/>
    </source>
</evidence>
<dbReference type="GO" id="GO:0004760">
    <property type="term" value="F:L-serine-pyruvate transaminase activity"/>
    <property type="evidence" value="ECO:0007669"/>
    <property type="project" value="TreeGrafter"/>
</dbReference>
<evidence type="ECO:0000256" key="5">
    <source>
        <dbReference type="PIRSR" id="PIRSR000524-50"/>
    </source>
</evidence>
<dbReference type="InterPro" id="IPR000192">
    <property type="entry name" value="Aminotrans_V_dom"/>
</dbReference>
<sequence>MLDTPHILLPGPTPVPERVQQAMLRSMSDHRGNVFEPVLARVYARLAALLHVGNAGRVAVLPASGTGGLEAAIQNFFQPGDHVLSVETGLFGKRFKEIAQAMDIQVETVAFEWGQAFDEGQVLEVLERTPVKGVLLTHNETSTGVLNPVETLAPRIRALPHSPLILVDSISGVPSVPFNLMQSQADVIIAASQKGFMCPPGLAILGLSGRAVEHVLKDRRGRHYLDLRPYLDGHLPYTPAVSLIYGLDAALELLDEEGEAARLARHRQLAQMARAFGEAAGLPPLVGENVTSPTVTALSVPAPLTPADLRRQAAERGLQIAGGLGPWHHSAIRIGHVGAVDAADLWGGLGILAHMVPNPLPALEAAFTAWKSPSPVFS</sequence>
<keyword evidence="8" id="KW-1185">Reference proteome</keyword>
<dbReference type="Gene3D" id="3.40.640.10">
    <property type="entry name" value="Type I PLP-dependent aspartate aminotransferase-like (Major domain)"/>
    <property type="match status" value="1"/>
</dbReference>
<evidence type="ECO:0000256" key="2">
    <source>
        <dbReference type="ARBA" id="ARBA00009236"/>
    </source>
</evidence>